<reference evidence="3" key="2">
    <citation type="submission" date="2015-01" db="EMBL/GenBank/DDBJ databases">
        <title>Evolutionary Origins and Diversification of the Mycorrhizal Mutualists.</title>
        <authorList>
            <consortium name="DOE Joint Genome Institute"/>
            <consortium name="Mycorrhizal Genomics Consortium"/>
            <person name="Kohler A."/>
            <person name="Kuo A."/>
            <person name="Nagy L.G."/>
            <person name="Floudas D."/>
            <person name="Copeland A."/>
            <person name="Barry K.W."/>
            <person name="Cichocki N."/>
            <person name="Veneault-Fourrey C."/>
            <person name="LaButti K."/>
            <person name="Lindquist E.A."/>
            <person name="Lipzen A."/>
            <person name="Lundell T."/>
            <person name="Morin E."/>
            <person name="Murat C."/>
            <person name="Riley R."/>
            <person name="Ohm R."/>
            <person name="Sun H."/>
            <person name="Tunlid A."/>
            <person name="Henrissat B."/>
            <person name="Grigoriev I.V."/>
            <person name="Hibbett D.S."/>
            <person name="Martin F."/>
        </authorList>
    </citation>
    <scope>NUCLEOTIDE SEQUENCE [LARGE SCALE GENOMIC DNA]</scope>
    <source>
        <strain evidence="3">Foug A</strain>
    </source>
</reference>
<dbReference type="STRING" id="1036808.A0A0C3E5W8"/>
<gene>
    <name evidence="2" type="ORF">SCLCIDRAFT_1209578</name>
</gene>
<dbReference type="OrthoDB" id="21151at2759"/>
<reference evidence="2 3" key="1">
    <citation type="submission" date="2014-04" db="EMBL/GenBank/DDBJ databases">
        <authorList>
            <consortium name="DOE Joint Genome Institute"/>
            <person name="Kuo A."/>
            <person name="Kohler A."/>
            <person name="Nagy L.G."/>
            <person name="Floudas D."/>
            <person name="Copeland A."/>
            <person name="Barry K.W."/>
            <person name="Cichocki N."/>
            <person name="Veneault-Fourrey C."/>
            <person name="LaButti K."/>
            <person name="Lindquist E.A."/>
            <person name="Lipzen A."/>
            <person name="Lundell T."/>
            <person name="Morin E."/>
            <person name="Murat C."/>
            <person name="Sun H."/>
            <person name="Tunlid A."/>
            <person name="Henrissat B."/>
            <person name="Grigoriev I.V."/>
            <person name="Hibbett D.S."/>
            <person name="Martin F."/>
            <person name="Nordberg H.P."/>
            <person name="Cantor M.N."/>
            <person name="Hua S.X."/>
        </authorList>
    </citation>
    <scope>NUCLEOTIDE SEQUENCE [LARGE SCALE GENOMIC DNA]</scope>
    <source>
        <strain evidence="2 3">Foug A</strain>
    </source>
</reference>
<feature type="region of interest" description="Disordered" evidence="1">
    <location>
        <begin position="365"/>
        <end position="384"/>
    </location>
</feature>
<feature type="compositionally biased region" description="Basic and acidic residues" evidence="1">
    <location>
        <begin position="311"/>
        <end position="323"/>
    </location>
</feature>
<accession>A0A0C3E5W8</accession>
<feature type="region of interest" description="Disordered" evidence="1">
    <location>
        <begin position="664"/>
        <end position="705"/>
    </location>
</feature>
<feature type="region of interest" description="Disordered" evidence="1">
    <location>
        <begin position="424"/>
        <end position="459"/>
    </location>
</feature>
<protein>
    <submittedName>
        <fullName evidence="2">Uncharacterized protein</fullName>
    </submittedName>
</protein>
<feature type="compositionally biased region" description="Acidic residues" evidence="1">
    <location>
        <begin position="672"/>
        <end position="684"/>
    </location>
</feature>
<sequence length="867" mass="94347">MAQAFFDGHPLEEYLRDSGETSDPIIPGSISEFSLQLCPMAPYPLPRYSERMERICYLILALLEFVSSTFSPDHTSKRTQAFAERFKYGVISSTLLSPAFASTPVPHLHRRSFSPSIPGKLGGHSRTTSLAESSIATDTLSLTIPAEPETPLWPVTLSFSFSIAALSARFYSLSLLSLAGTLYYMHVHRFDLHTKPDVMTPSLEALQNLISAGQVWDSVFNDAFDLLENEERSTLYAPPHTMTPLSSLRVALSSSLLTTQTQCDNVRQLLSAVASPTELSQLTEMYAPPSPMKSTFSVNMESHRPLSHPGSPERKEPPTDPRMKRSTWNGSYSALASAGSPPMFQLALRRAKHRSDLSALTGVRSPLRGSNAAAPTSPSPLRPIVDVSEEDSMIAVNSSFTSAHEETFGSAALHLRRELQNGGVFDTPQHGAPLSSKQAKFVSHHRAATSPSKYTSMPASRHPLSLSALHQSRHLALASKRFACSHLLALRFEDDDEIYWEDVRSVMSLLTSALVDASTRLSEVLDEIEESHLRVDDSATEDPSCINTPCSLRSPSPRFSYKLPQSLGLGTLLPTTSFAPLPSNHSRFAAHVSTISSALNDACEQLEQCVASLNGDVSPVDSPHQSTVSTSSIGEHPAVQAYERLRRELGLALRECERGRDRLTSIVVPSPGEEEDAGSDDDLTSEPNLSGPKEENDPPTVGDDVTESDVSLTIVTPDTGADSDDVAAHLLFATSMEHFPPPGIEQVYEADTSSIGAFTRERSKLTREERIKLAKARREAVANGGSNDRSGLQLDPDSPSPKMERWGPGGDVVQELKDVIWKVGERRRKMTECQLRTVVSSASSSLPSSPQCGVTPINVLPQSPTPS</sequence>
<name>A0A0C3E5W8_9AGAM</name>
<proteinExistence type="predicted"/>
<feature type="compositionally biased region" description="Polar residues" evidence="1">
    <location>
        <begin position="449"/>
        <end position="458"/>
    </location>
</feature>
<feature type="region of interest" description="Disordered" evidence="1">
    <location>
        <begin position="838"/>
        <end position="867"/>
    </location>
</feature>
<feature type="region of interest" description="Disordered" evidence="1">
    <location>
        <begin position="776"/>
        <end position="810"/>
    </location>
</feature>
<feature type="region of interest" description="Disordered" evidence="1">
    <location>
        <begin position="300"/>
        <end position="327"/>
    </location>
</feature>
<dbReference type="InParanoid" id="A0A0C3E5W8"/>
<keyword evidence="3" id="KW-1185">Reference proteome</keyword>
<evidence type="ECO:0000313" key="3">
    <source>
        <dbReference type="Proteomes" id="UP000053989"/>
    </source>
</evidence>
<dbReference type="EMBL" id="KN822010">
    <property type="protein sequence ID" value="KIM68165.1"/>
    <property type="molecule type" value="Genomic_DNA"/>
</dbReference>
<dbReference type="Proteomes" id="UP000053989">
    <property type="component" value="Unassembled WGS sequence"/>
</dbReference>
<dbReference type="AlphaFoldDB" id="A0A0C3E5W8"/>
<feature type="compositionally biased region" description="Low complexity" evidence="1">
    <location>
        <begin position="840"/>
        <end position="850"/>
    </location>
</feature>
<dbReference type="HOGENOM" id="CLU_012231_0_0_1"/>
<organism evidence="2 3">
    <name type="scientific">Scleroderma citrinum Foug A</name>
    <dbReference type="NCBI Taxonomy" id="1036808"/>
    <lineage>
        <taxon>Eukaryota</taxon>
        <taxon>Fungi</taxon>
        <taxon>Dikarya</taxon>
        <taxon>Basidiomycota</taxon>
        <taxon>Agaricomycotina</taxon>
        <taxon>Agaricomycetes</taxon>
        <taxon>Agaricomycetidae</taxon>
        <taxon>Boletales</taxon>
        <taxon>Sclerodermatineae</taxon>
        <taxon>Sclerodermataceae</taxon>
        <taxon>Scleroderma</taxon>
    </lineage>
</organism>
<evidence type="ECO:0000313" key="2">
    <source>
        <dbReference type="EMBL" id="KIM68165.1"/>
    </source>
</evidence>
<evidence type="ECO:0000256" key="1">
    <source>
        <dbReference type="SAM" id="MobiDB-lite"/>
    </source>
</evidence>